<comment type="caution">
    <text evidence="2">The sequence shown here is derived from an EMBL/GenBank/DDBJ whole genome shotgun (WGS) entry which is preliminary data.</text>
</comment>
<dbReference type="Proteomes" id="UP000657918">
    <property type="component" value="Chromosome 16"/>
</dbReference>
<dbReference type="AlphaFoldDB" id="A0A835J7B8"/>
<feature type="compositionally biased region" description="Basic and acidic residues" evidence="1">
    <location>
        <begin position="66"/>
        <end position="83"/>
    </location>
</feature>
<gene>
    <name evidence="2" type="ORF">SADUNF_Sadunf16G0009400</name>
</gene>
<reference evidence="2 3" key="1">
    <citation type="submission" date="2020-10" db="EMBL/GenBank/DDBJ databases">
        <title>Plant Genome Project.</title>
        <authorList>
            <person name="Zhang R.-G."/>
        </authorList>
    </citation>
    <scope>NUCLEOTIDE SEQUENCE [LARGE SCALE GENOMIC DNA]</scope>
    <source>
        <strain evidence="2">FAFU-HL-1</strain>
        <tissue evidence="2">Leaf</tissue>
    </source>
</reference>
<keyword evidence="3" id="KW-1185">Reference proteome</keyword>
<sequence>MMCCNRINPSPQESKYLNYDEELKTQDERIDTSLVSCFFMTRNTIEYMLMMQEDPQRVPSANSKSPSEEESKNTLGGQEEKDGPPNLQSLEFPFLNR</sequence>
<evidence type="ECO:0000313" key="3">
    <source>
        <dbReference type="Proteomes" id="UP000657918"/>
    </source>
</evidence>
<evidence type="ECO:0000313" key="2">
    <source>
        <dbReference type="EMBL" id="KAF9664351.1"/>
    </source>
</evidence>
<name>A0A835J7B8_9ROSI</name>
<feature type="region of interest" description="Disordered" evidence="1">
    <location>
        <begin position="52"/>
        <end position="97"/>
    </location>
</feature>
<accession>A0A835J7B8</accession>
<dbReference type="EMBL" id="JADGMS010000016">
    <property type="protein sequence ID" value="KAF9664351.1"/>
    <property type="molecule type" value="Genomic_DNA"/>
</dbReference>
<protein>
    <submittedName>
        <fullName evidence="2">Uncharacterized protein</fullName>
    </submittedName>
</protein>
<proteinExistence type="predicted"/>
<organism evidence="2 3">
    <name type="scientific">Salix dunnii</name>
    <dbReference type="NCBI Taxonomy" id="1413687"/>
    <lineage>
        <taxon>Eukaryota</taxon>
        <taxon>Viridiplantae</taxon>
        <taxon>Streptophyta</taxon>
        <taxon>Embryophyta</taxon>
        <taxon>Tracheophyta</taxon>
        <taxon>Spermatophyta</taxon>
        <taxon>Magnoliopsida</taxon>
        <taxon>eudicotyledons</taxon>
        <taxon>Gunneridae</taxon>
        <taxon>Pentapetalae</taxon>
        <taxon>rosids</taxon>
        <taxon>fabids</taxon>
        <taxon>Malpighiales</taxon>
        <taxon>Salicaceae</taxon>
        <taxon>Saliceae</taxon>
        <taxon>Salix</taxon>
    </lineage>
</organism>
<evidence type="ECO:0000256" key="1">
    <source>
        <dbReference type="SAM" id="MobiDB-lite"/>
    </source>
</evidence>